<dbReference type="EMBL" id="JBANQN010000004">
    <property type="protein sequence ID" value="KAK6791985.1"/>
    <property type="molecule type" value="Genomic_DNA"/>
</dbReference>
<feature type="region of interest" description="Disordered" evidence="1">
    <location>
        <begin position="58"/>
        <end position="131"/>
    </location>
</feature>
<dbReference type="AlphaFoldDB" id="A0AAN8TRS0"/>
<reference evidence="2 3" key="1">
    <citation type="submission" date="2024-02" db="EMBL/GenBank/DDBJ databases">
        <title>de novo genome assembly of Solanum bulbocastanum strain 11H21.</title>
        <authorList>
            <person name="Hosaka A.J."/>
        </authorList>
    </citation>
    <scope>NUCLEOTIDE SEQUENCE [LARGE SCALE GENOMIC DNA]</scope>
    <source>
        <tissue evidence="2">Young leaves</tissue>
    </source>
</reference>
<keyword evidence="3" id="KW-1185">Reference proteome</keyword>
<dbReference type="Proteomes" id="UP001371456">
    <property type="component" value="Unassembled WGS sequence"/>
</dbReference>
<feature type="compositionally biased region" description="Basic residues" evidence="1">
    <location>
        <begin position="106"/>
        <end position="118"/>
    </location>
</feature>
<accession>A0AAN8TRS0</accession>
<evidence type="ECO:0000256" key="1">
    <source>
        <dbReference type="SAM" id="MobiDB-lite"/>
    </source>
</evidence>
<protein>
    <submittedName>
        <fullName evidence="2">Uncharacterized protein</fullName>
    </submittedName>
</protein>
<comment type="caution">
    <text evidence="2">The sequence shown here is derived from an EMBL/GenBank/DDBJ whole genome shotgun (WGS) entry which is preliminary data.</text>
</comment>
<name>A0AAN8TRS0_SOLBU</name>
<evidence type="ECO:0000313" key="2">
    <source>
        <dbReference type="EMBL" id="KAK6791985.1"/>
    </source>
</evidence>
<sequence length="148" mass="16730">MGKDSEKDGLRVTKTPVKLEAESHFQHSKHIIIFDIIVIGFDQGKEMRYLVRKHVINQEGQNKKQKTSTVSTTEGLKDSPGKAASLSIQKKPRLQESSSKSGLIVKHNKNSQINHKKKDAQVPTNETPSDTDKMILRTKVILDEEMIR</sequence>
<gene>
    <name evidence="2" type="ORF">RDI58_011066</name>
</gene>
<organism evidence="2 3">
    <name type="scientific">Solanum bulbocastanum</name>
    <name type="common">Wild potato</name>
    <dbReference type="NCBI Taxonomy" id="147425"/>
    <lineage>
        <taxon>Eukaryota</taxon>
        <taxon>Viridiplantae</taxon>
        <taxon>Streptophyta</taxon>
        <taxon>Embryophyta</taxon>
        <taxon>Tracheophyta</taxon>
        <taxon>Spermatophyta</taxon>
        <taxon>Magnoliopsida</taxon>
        <taxon>eudicotyledons</taxon>
        <taxon>Gunneridae</taxon>
        <taxon>Pentapetalae</taxon>
        <taxon>asterids</taxon>
        <taxon>lamiids</taxon>
        <taxon>Solanales</taxon>
        <taxon>Solanaceae</taxon>
        <taxon>Solanoideae</taxon>
        <taxon>Solaneae</taxon>
        <taxon>Solanum</taxon>
    </lineage>
</organism>
<proteinExistence type="predicted"/>
<evidence type="ECO:0000313" key="3">
    <source>
        <dbReference type="Proteomes" id="UP001371456"/>
    </source>
</evidence>